<dbReference type="Gramene" id="HORVU.MOREX.r2.4HG0296370.1">
    <property type="protein sequence ID" value="HORVU.MOREX.r2.4HG0296370.1.CDS.1"/>
    <property type="gene ID" value="HORVU.MOREX.r2.4HG0296370"/>
</dbReference>
<dbReference type="Proteomes" id="UP000011116">
    <property type="component" value="Chromosome 4H"/>
</dbReference>
<protein>
    <submittedName>
        <fullName evidence="1">Uncharacterized protein</fullName>
    </submittedName>
</protein>
<evidence type="ECO:0000313" key="2">
    <source>
        <dbReference type="Proteomes" id="UP000011116"/>
    </source>
</evidence>
<organism evidence="1 2">
    <name type="scientific">Hordeum vulgare subsp. vulgare</name>
    <name type="common">Domesticated barley</name>
    <dbReference type="NCBI Taxonomy" id="112509"/>
    <lineage>
        <taxon>Eukaryota</taxon>
        <taxon>Viridiplantae</taxon>
        <taxon>Streptophyta</taxon>
        <taxon>Embryophyta</taxon>
        <taxon>Tracheophyta</taxon>
        <taxon>Spermatophyta</taxon>
        <taxon>Magnoliopsida</taxon>
        <taxon>Liliopsida</taxon>
        <taxon>Poales</taxon>
        <taxon>Poaceae</taxon>
        <taxon>BOP clade</taxon>
        <taxon>Pooideae</taxon>
        <taxon>Triticodae</taxon>
        <taxon>Triticeae</taxon>
        <taxon>Hordeinae</taxon>
        <taxon>Hordeum</taxon>
    </lineage>
</organism>
<sequence length="94" mass="11166">MYPGVGTNEGSPEFIIETVLQFVLFSLLLERLPFVETTMHYYQNILNLIGELSDRIWKKDHTARKWGKGYIKIYRNTDIQSLFFIIRRLQRGNL</sequence>
<reference evidence="2" key="1">
    <citation type="journal article" date="2012" name="Nature">
        <title>A physical, genetic and functional sequence assembly of the barley genome.</title>
        <authorList>
            <consortium name="The International Barley Genome Sequencing Consortium"/>
            <person name="Mayer K.F."/>
            <person name="Waugh R."/>
            <person name="Brown J.W."/>
            <person name="Schulman A."/>
            <person name="Langridge P."/>
            <person name="Platzer M."/>
            <person name="Fincher G.B."/>
            <person name="Muehlbauer G.J."/>
            <person name="Sato K."/>
            <person name="Close T.J."/>
            <person name="Wise R.P."/>
            <person name="Stein N."/>
        </authorList>
    </citation>
    <scope>NUCLEOTIDE SEQUENCE [LARGE SCALE GENOMIC DNA]</scope>
    <source>
        <strain evidence="2">cv. Morex</strain>
    </source>
</reference>
<proteinExistence type="predicted"/>
<reference evidence="1" key="3">
    <citation type="submission" date="2022-01" db="UniProtKB">
        <authorList>
            <consortium name="EnsemblPlants"/>
        </authorList>
    </citation>
    <scope>IDENTIFICATION</scope>
    <source>
        <strain evidence="1">subsp. vulgare</strain>
    </source>
</reference>
<dbReference type="AlphaFoldDB" id="A0A8I6YF50"/>
<accession>A0A8I6YF50</accession>
<name>A0A8I6YF50_HORVV</name>
<keyword evidence="2" id="KW-1185">Reference proteome</keyword>
<evidence type="ECO:0000313" key="1">
    <source>
        <dbReference type="EnsemblPlants" id="HORVU.MOREX.r3.4HG0355220.1.CDS1"/>
    </source>
</evidence>
<dbReference type="SMR" id="A0A8I6YF50"/>
<dbReference type="EnsemblPlants" id="HORVU.MOREX.r3.4HG0355220.1">
    <property type="protein sequence ID" value="HORVU.MOREX.r3.4HG0355220.1.CDS1"/>
    <property type="gene ID" value="HORVU.MOREX.r3.4HG0355220"/>
</dbReference>
<reference evidence="1" key="2">
    <citation type="submission" date="2020-10" db="EMBL/GenBank/DDBJ databases">
        <authorList>
            <person name="Scholz U."/>
            <person name="Mascher M."/>
            <person name="Fiebig A."/>
        </authorList>
    </citation>
    <scope>NUCLEOTIDE SEQUENCE [LARGE SCALE GENOMIC DNA]</scope>
    <source>
        <strain evidence="1">cv. Morex</strain>
    </source>
</reference>
<dbReference type="Gramene" id="HORVU.MOREX.r3.4HG0355220.1">
    <property type="protein sequence ID" value="HORVU.MOREX.r3.4HG0355220.1.CDS1"/>
    <property type="gene ID" value="HORVU.MOREX.r3.4HG0355220"/>
</dbReference>